<protein>
    <submittedName>
        <fullName evidence="1">Uncharacterized protein</fullName>
    </submittedName>
</protein>
<dbReference type="Pfam" id="PF15054">
    <property type="entry name" value="DUF4535"/>
    <property type="match status" value="1"/>
</dbReference>
<evidence type="ECO:0000313" key="1">
    <source>
        <dbReference type="EMBL" id="KAK9509849.1"/>
    </source>
</evidence>
<sequence length="51" mass="5835">MLRGLFVFGVGIYTGMYIAQNYEVRKVEDPATLFNKMVAYIDEKTKEAGKK</sequence>
<proteinExistence type="predicted"/>
<dbReference type="EMBL" id="JAPXFL010000002">
    <property type="protein sequence ID" value="KAK9509849.1"/>
    <property type="molecule type" value="Genomic_DNA"/>
</dbReference>
<dbReference type="InterPro" id="IPR027854">
    <property type="entry name" value="STMP1"/>
</dbReference>
<organism evidence="1 2">
    <name type="scientific">Rhynocoris fuscipes</name>
    <dbReference type="NCBI Taxonomy" id="488301"/>
    <lineage>
        <taxon>Eukaryota</taxon>
        <taxon>Metazoa</taxon>
        <taxon>Ecdysozoa</taxon>
        <taxon>Arthropoda</taxon>
        <taxon>Hexapoda</taxon>
        <taxon>Insecta</taxon>
        <taxon>Pterygota</taxon>
        <taxon>Neoptera</taxon>
        <taxon>Paraneoptera</taxon>
        <taxon>Hemiptera</taxon>
        <taxon>Heteroptera</taxon>
        <taxon>Panheteroptera</taxon>
        <taxon>Cimicomorpha</taxon>
        <taxon>Reduviidae</taxon>
        <taxon>Harpactorinae</taxon>
        <taxon>Harpactorini</taxon>
        <taxon>Rhynocoris</taxon>
    </lineage>
</organism>
<gene>
    <name evidence="1" type="ORF">O3M35_004750</name>
</gene>
<evidence type="ECO:0000313" key="2">
    <source>
        <dbReference type="Proteomes" id="UP001461498"/>
    </source>
</evidence>
<dbReference type="Proteomes" id="UP001461498">
    <property type="component" value="Unassembled WGS sequence"/>
</dbReference>
<accession>A0AAW1DI68</accession>
<reference evidence="1 2" key="1">
    <citation type="submission" date="2022-12" db="EMBL/GenBank/DDBJ databases">
        <title>Chromosome-level genome assembly of true bugs.</title>
        <authorList>
            <person name="Ma L."/>
            <person name="Li H."/>
        </authorList>
    </citation>
    <scope>NUCLEOTIDE SEQUENCE [LARGE SCALE GENOMIC DNA]</scope>
    <source>
        <strain evidence="1">Lab_2022b</strain>
    </source>
</reference>
<keyword evidence="2" id="KW-1185">Reference proteome</keyword>
<dbReference type="AlphaFoldDB" id="A0AAW1DI68"/>
<name>A0AAW1DI68_9HEMI</name>
<comment type="caution">
    <text evidence="1">The sequence shown here is derived from an EMBL/GenBank/DDBJ whole genome shotgun (WGS) entry which is preliminary data.</text>
</comment>